<dbReference type="InterPro" id="IPR053924">
    <property type="entry name" value="RecX_HTH_2nd"/>
</dbReference>
<comment type="function">
    <text evidence="5">Modulates RecA activity.</text>
</comment>
<evidence type="ECO:0000256" key="5">
    <source>
        <dbReference type="HAMAP-Rule" id="MF_01114"/>
    </source>
</evidence>
<organism evidence="9 10">
    <name type="scientific">Rothia endophytica</name>
    <dbReference type="NCBI Taxonomy" id="1324766"/>
    <lineage>
        <taxon>Bacteria</taxon>
        <taxon>Bacillati</taxon>
        <taxon>Actinomycetota</taxon>
        <taxon>Actinomycetes</taxon>
        <taxon>Micrococcales</taxon>
        <taxon>Micrococcaceae</taxon>
        <taxon>Rothia</taxon>
    </lineage>
</organism>
<reference evidence="10" key="1">
    <citation type="journal article" date="2019" name="Int. J. Syst. Evol. Microbiol.">
        <title>The Global Catalogue of Microorganisms (GCM) 10K type strain sequencing project: providing services to taxonomists for standard genome sequencing and annotation.</title>
        <authorList>
            <consortium name="The Broad Institute Genomics Platform"/>
            <consortium name="The Broad Institute Genome Sequencing Center for Infectious Disease"/>
            <person name="Wu L."/>
            <person name="Ma J."/>
        </authorList>
    </citation>
    <scope>NUCLEOTIDE SEQUENCE [LARGE SCALE GENOMIC DNA]</scope>
    <source>
        <strain evidence="10">JCM 18541</strain>
    </source>
</reference>
<dbReference type="HAMAP" id="MF_01114">
    <property type="entry name" value="RecX"/>
    <property type="match status" value="1"/>
</dbReference>
<feature type="domain" description="RecX first three-helical" evidence="8">
    <location>
        <begin position="169"/>
        <end position="208"/>
    </location>
</feature>
<evidence type="ECO:0000259" key="7">
    <source>
        <dbReference type="Pfam" id="PF02631"/>
    </source>
</evidence>
<feature type="domain" description="RecX second three-helical" evidence="7">
    <location>
        <begin position="215"/>
        <end position="256"/>
    </location>
</feature>
<dbReference type="Proteomes" id="UP001500187">
    <property type="component" value="Unassembled WGS sequence"/>
</dbReference>
<dbReference type="InterPro" id="IPR053926">
    <property type="entry name" value="RecX_HTH_1st"/>
</dbReference>
<dbReference type="RefSeq" id="WP_345445892.1">
    <property type="nucleotide sequence ID" value="NZ_BAABKP010000002.1"/>
</dbReference>
<sequence length="336" mass="37376">MQSSNFSEETFLQPEEYPAWHPAAQGIAQDLPHENGVDAATSAPATPYTGKNLPNEPNGQQQRPASNESVSGTNRYTKRRNPNHKKGFRRPPAKYAATSPFAPAIGAASAGEPDVQQKRPRSTPLFREGSALNEPVSDEAMLLQGVTPLPEPGQGRRRAKEPESEFSRAKNVVLNQLAASPKSRSMLYKKLVEKEISEPVIEDVLARCEAVGLVNDAEFADVYVRTRMNVKKLSRSAIRRELKQKGVEGETAEIALEQRTDDDERNDAHELVRKKLRPSMDLADRQEKDKIMRRLVAMLARKGYPSGLAFSVVKQEIETYIEENGIENSSSGSYYE</sequence>
<keyword evidence="10" id="KW-1185">Reference proteome</keyword>
<evidence type="ECO:0000256" key="3">
    <source>
        <dbReference type="ARBA" id="ARBA00018111"/>
    </source>
</evidence>
<comment type="caution">
    <text evidence="9">The sequence shown here is derived from an EMBL/GenBank/DDBJ whole genome shotgun (WGS) entry which is preliminary data.</text>
</comment>
<dbReference type="InterPro" id="IPR036388">
    <property type="entry name" value="WH-like_DNA-bd_sf"/>
</dbReference>
<dbReference type="Pfam" id="PF21982">
    <property type="entry name" value="RecX_HTH1"/>
    <property type="match status" value="1"/>
</dbReference>
<evidence type="ECO:0000256" key="2">
    <source>
        <dbReference type="ARBA" id="ARBA00009695"/>
    </source>
</evidence>
<protein>
    <recommendedName>
        <fullName evidence="3 5">Regulatory protein RecX</fullName>
    </recommendedName>
</protein>
<keyword evidence="4 5" id="KW-0963">Cytoplasm</keyword>
<name>A0ABP9BH83_9MICC</name>
<proteinExistence type="inferred from homology"/>
<evidence type="ECO:0000256" key="4">
    <source>
        <dbReference type="ARBA" id="ARBA00022490"/>
    </source>
</evidence>
<gene>
    <name evidence="5" type="primary">recX</name>
    <name evidence="9" type="ORF">GCM10023352_13350</name>
</gene>
<feature type="region of interest" description="Disordered" evidence="6">
    <location>
        <begin position="1"/>
        <end position="167"/>
    </location>
</feature>
<evidence type="ECO:0000313" key="10">
    <source>
        <dbReference type="Proteomes" id="UP001500187"/>
    </source>
</evidence>
<comment type="similarity">
    <text evidence="2 5">Belongs to the RecX family.</text>
</comment>
<dbReference type="EMBL" id="BAABKP010000002">
    <property type="protein sequence ID" value="GAA4795453.1"/>
    <property type="molecule type" value="Genomic_DNA"/>
</dbReference>
<dbReference type="Gene3D" id="1.10.10.10">
    <property type="entry name" value="Winged helix-like DNA-binding domain superfamily/Winged helix DNA-binding domain"/>
    <property type="match status" value="2"/>
</dbReference>
<comment type="subcellular location">
    <subcellularLocation>
        <location evidence="1 5">Cytoplasm</location>
    </subcellularLocation>
</comment>
<dbReference type="InterPro" id="IPR003783">
    <property type="entry name" value="Regulatory_RecX"/>
</dbReference>
<evidence type="ECO:0000313" key="9">
    <source>
        <dbReference type="EMBL" id="GAA4795453.1"/>
    </source>
</evidence>
<evidence type="ECO:0000256" key="6">
    <source>
        <dbReference type="SAM" id="MobiDB-lite"/>
    </source>
</evidence>
<feature type="compositionally biased region" description="Basic residues" evidence="6">
    <location>
        <begin position="76"/>
        <end position="92"/>
    </location>
</feature>
<accession>A0ABP9BH83</accession>
<dbReference type="Pfam" id="PF02631">
    <property type="entry name" value="RecX_HTH2"/>
    <property type="match status" value="1"/>
</dbReference>
<evidence type="ECO:0000259" key="8">
    <source>
        <dbReference type="Pfam" id="PF21982"/>
    </source>
</evidence>
<evidence type="ECO:0000256" key="1">
    <source>
        <dbReference type="ARBA" id="ARBA00004496"/>
    </source>
</evidence>
<dbReference type="PANTHER" id="PTHR33602:SF1">
    <property type="entry name" value="REGULATORY PROTEIN RECX FAMILY PROTEIN"/>
    <property type="match status" value="1"/>
</dbReference>
<dbReference type="PANTHER" id="PTHR33602">
    <property type="entry name" value="REGULATORY PROTEIN RECX FAMILY PROTEIN"/>
    <property type="match status" value="1"/>
</dbReference>
<feature type="compositionally biased region" description="Polar residues" evidence="6">
    <location>
        <begin position="1"/>
        <end position="10"/>
    </location>
</feature>
<feature type="compositionally biased region" description="Polar residues" evidence="6">
    <location>
        <begin position="55"/>
        <end position="75"/>
    </location>
</feature>